<dbReference type="GO" id="GO:0006935">
    <property type="term" value="P:chemotaxis"/>
    <property type="evidence" value="ECO:0007669"/>
    <property type="project" value="UniProtKB-UniRule"/>
</dbReference>
<evidence type="ECO:0000256" key="1">
    <source>
        <dbReference type="ARBA" id="ARBA00022801"/>
    </source>
</evidence>
<evidence type="ECO:0000313" key="6">
    <source>
        <dbReference type="EMBL" id="SDF24278.1"/>
    </source>
</evidence>
<dbReference type="EMBL" id="FNBS01000007">
    <property type="protein sequence ID" value="SDF24278.1"/>
    <property type="molecule type" value="Genomic_DNA"/>
</dbReference>
<keyword evidence="1 4" id="KW-0378">Hydrolase</keyword>
<keyword evidence="4" id="KW-0145">Chemotaxis</keyword>
<gene>
    <name evidence="6" type="ORF">SAMN04244560_00452</name>
</gene>
<dbReference type="GO" id="GO:0008984">
    <property type="term" value="F:protein-glutamate methylesterase activity"/>
    <property type="evidence" value="ECO:0007669"/>
    <property type="project" value="UniProtKB-EC"/>
</dbReference>
<dbReference type="EC" id="3.1.1.61" evidence="2"/>
<dbReference type="Gene3D" id="3.40.50.180">
    <property type="entry name" value="Methylesterase CheB, C-terminal domain"/>
    <property type="match status" value="1"/>
</dbReference>
<feature type="domain" description="CheB-type methylesterase" evidence="5">
    <location>
        <begin position="1"/>
        <end position="191"/>
    </location>
</feature>
<reference evidence="6 7" key="1">
    <citation type="submission" date="2016-10" db="EMBL/GenBank/DDBJ databases">
        <authorList>
            <person name="de Groot N.N."/>
        </authorList>
    </citation>
    <scope>NUCLEOTIDE SEQUENCE [LARGE SCALE GENOMIC DNA]</scope>
    <source>
        <strain evidence="6 7">DSM 569</strain>
    </source>
</reference>
<evidence type="ECO:0000259" key="5">
    <source>
        <dbReference type="PROSITE" id="PS50122"/>
    </source>
</evidence>
<sequence>MKNDCLVIIGASTGGPKALQYILTNLPKDLFASVIVVQHMPEKFTKMMAERLDQSCNLKVKEAVDGEEILKNVAYIAPGDKNLLLIEENDKVKIKLSTDFESVYKPSIDATFISASQINACIIAVILTGMGSDGSKGLKFLKERGSFIICQDINSSLAKGMPYNAIKTGFVDKVLPLDKIPVEIIEKVREFYGK</sequence>
<feature type="active site" evidence="4">
    <location>
        <position position="12"/>
    </location>
</feature>
<evidence type="ECO:0000313" key="7">
    <source>
        <dbReference type="Proteomes" id="UP000183404"/>
    </source>
</evidence>
<dbReference type="RefSeq" id="WP_003866725.1">
    <property type="nucleotide sequence ID" value="NZ_FNBS01000007.1"/>
</dbReference>
<dbReference type="SUPFAM" id="SSF52738">
    <property type="entry name" value="Methylesterase CheB, C-terminal domain"/>
    <property type="match status" value="1"/>
</dbReference>
<dbReference type="InterPro" id="IPR000673">
    <property type="entry name" value="Sig_transdc_resp-reg_Me-estase"/>
</dbReference>
<protein>
    <recommendedName>
        <fullName evidence="2">protein-glutamate methylesterase</fullName>
        <ecNumber evidence="2">3.1.1.61</ecNumber>
    </recommendedName>
</protein>
<dbReference type="PANTHER" id="PTHR42872:SF6">
    <property type="entry name" value="PROTEIN-GLUTAMATE METHYLESTERASE_PROTEIN-GLUTAMINE GLUTAMINASE"/>
    <property type="match status" value="1"/>
</dbReference>
<proteinExistence type="predicted"/>
<dbReference type="CDD" id="cd16432">
    <property type="entry name" value="CheB_Rec"/>
    <property type="match status" value="1"/>
</dbReference>
<dbReference type="PROSITE" id="PS50122">
    <property type="entry name" value="CHEB"/>
    <property type="match status" value="1"/>
</dbReference>
<evidence type="ECO:0000256" key="3">
    <source>
        <dbReference type="ARBA" id="ARBA00048267"/>
    </source>
</evidence>
<dbReference type="Proteomes" id="UP000183404">
    <property type="component" value="Unassembled WGS sequence"/>
</dbReference>
<accession>A0A1G7JH80</accession>
<evidence type="ECO:0000256" key="4">
    <source>
        <dbReference type="PROSITE-ProRule" id="PRU00050"/>
    </source>
</evidence>
<dbReference type="PANTHER" id="PTHR42872">
    <property type="entry name" value="PROTEIN-GLUTAMATE METHYLESTERASE/PROTEIN-GLUTAMINE GLUTAMINASE"/>
    <property type="match status" value="1"/>
</dbReference>
<name>A0A1G7JH80_THETY</name>
<dbReference type="AlphaFoldDB" id="A0A1G7JH80"/>
<feature type="active site" evidence="4">
    <location>
        <position position="39"/>
    </location>
</feature>
<dbReference type="InterPro" id="IPR035909">
    <property type="entry name" value="CheB_C"/>
</dbReference>
<evidence type="ECO:0000256" key="2">
    <source>
        <dbReference type="ARBA" id="ARBA00039140"/>
    </source>
</evidence>
<comment type="catalytic activity">
    <reaction evidence="3">
        <text>[protein]-L-glutamate 5-O-methyl ester + H2O = L-glutamyl-[protein] + methanol + H(+)</text>
        <dbReference type="Rhea" id="RHEA:23236"/>
        <dbReference type="Rhea" id="RHEA-COMP:10208"/>
        <dbReference type="Rhea" id="RHEA-COMP:10311"/>
        <dbReference type="ChEBI" id="CHEBI:15377"/>
        <dbReference type="ChEBI" id="CHEBI:15378"/>
        <dbReference type="ChEBI" id="CHEBI:17790"/>
        <dbReference type="ChEBI" id="CHEBI:29973"/>
        <dbReference type="ChEBI" id="CHEBI:82795"/>
        <dbReference type="EC" id="3.1.1.61"/>
    </reaction>
</comment>
<organism evidence="6 7">
    <name type="scientific">Thermoanaerobacter thermohydrosulfuricus</name>
    <name type="common">Clostridium thermohydrosulfuricum</name>
    <dbReference type="NCBI Taxonomy" id="1516"/>
    <lineage>
        <taxon>Bacteria</taxon>
        <taxon>Bacillati</taxon>
        <taxon>Bacillota</taxon>
        <taxon>Clostridia</taxon>
        <taxon>Thermoanaerobacterales</taxon>
        <taxon>Thermoanaerobacteraceae</taxon>
        <taxon>Thermoanaerobacter</taxon>
    </lineage>
</organism>
<dbReference type="GO" id="GO:0000156">
    <property type="term" value="F:phosphorelay response regulator activity"/>
    <property type="evidence" value="ECO:0007669"/>
    <property type="project" value="InterPro"/>
</dbReference>
<dbReference type="Pfam" id="PF01339">
    <property type="entry name" value="CheB_methylest"/>
    <property type="match status" value="1"/>
</dbReference>
<dbReference type="GO" id="GO:0005737">
    <property type="term" value="C:cytoplasm"/>
    <property type="evidence" value="ECO:0007669"/>
    <property type="project" value="InterPro"/>
</dbReference>
<feature type="active site" evidence="4">
    <location>
        <position position="133"/>
    </location>
</feature>